<dbReference type="Gene3D" id="3.30.70.270">
    <property type="match status" value="1"/>
</dbReference>
<dbReference type="EC" id="2.7.7.65" evidence="1"/>
<dbReference type="Pfam" id="PF00072">
    <property type="entry name" value="Response_reg"/>
    <property type="match status" value="1"/>
</dbReference>
<comment type="catalytic activity">
    <reaction evidence="2">
        <text>2 GTP = 3',3'-c-di-GMP + 2 diphosphate</text>
        <dbReference type="Rhea" id="RHEA:24898"/>
        <dbReference type="ChEBI" id="CHEBI:33019"/>
        <dbReference type="ChEBI" id="CHEBI:37565"/>
        <dbReference type="ChEBI" id="CHEBI:58805"/>
        <dbReference type="EC" id="2.7.7.65"/>
    </reaction>
</comment>
<proteinExistence type="predicted"/>
<dbReference type="InterPro" id="IPR000160">
    <property type="entry name" value="GGDEF_dom"/>
</dbReference>
<dbReference type="GO" id="GO:1902201">
    <property type="term" value="P:negative regulation of bacterial-type flagellum-dependent cell motility"/>
    <property type="evidence" value="ECO:0007669"/>
    <property type="project" value="TreeGrafter"/>
</dbReference>
<dbReference type="GO" id="GO:0000160">
    <property type="term" value="P:phosphorelay signal transduction system"/>
    <property type="evidence" value="ECO:0007669"/>
    <property type="project" value="InterPro"/>
</dbReference>
<dbReference type="Gene3D" id="3.40.50.2300">
    <property type="match status" value="1"/>
</dbReference>
<evidence type="ECO:0000313" key="7">
    <source>
        <dbReference type="Proteomes" id="UP000637423"/>
    </source>
</evidence>
<dbReference type="SUPFAM" id="SSF55073">
    <property type="entry name" value="Nucleotide cyclase"/>
    <property type="match status" value="1"/>
</dbReference>
<sequence>MTQAIDDECLILIIDDSVAAIRMLSGMLKDLGQIIFATSGEAGIQLARERKPHLILLDVEMPSMDGYEVCRLLKIDAETSGASVIFVTGSSSMESEVRALEAGAVDFITKPLNPPVVRARVRTHLKLQLHALATIQLANRDGLTGLYNRRYLDEILEKEFQRHLRQGLPLGLALIDIDHFKAYNDGYGHQEGDSCLRKVATALNTLTKRPGEIVARYGGEEFVVVLPYTSIQDAGKYGDWICEQIFYLNIEHNYSECAKIVTISVGINSVIPNNRNSVQQLVKGADEGLYLAKSAGRNRSVVYEKPGI</sequence>
<dbReference type="PROSITE" id="PS50110">
    <property type="entry name" value="RESPONSE_REGULATORY"/>
    <property type="match status" value="1"/>
</dbReference>
<dbReference type="FunFam" id="3.30.70.270:FF:000001">
    <property type="entry name" value="Diguanylate cyclase domain protein"/>
    <property type="match status" value="1"/>
</dbReference>
<dbReference type="GO" id="GO:0052621">
    <property type="term" value="F:diguanylate cyclase activity"/>
    <property type="evidence" value="ECO:0007669"/>
    <property type="project" value="UniProtKB-EC"/>
</dbReference>
<dbReference type="InterPro" id="IPR011006">
    <property type="entry name" value="CheY-like_superfamily"/>
</dbReference>
<reference evidence="6" key="2">
    <citation type="submission" date="2020-09" db="EMBL/GenBank/DDBJ databases">
        <authorList>
            <person name="Sun Q."/>
            <person name="Zhou Y."/>
        </authorList>
    </citation>
    <scope>NUCLEOTIDE SEQUENCE</scope>
    <source>
        <strain evidence="6">CGMCC 1.10998</strain>
    </source>
</reference>
<dbReference type="PROSITE" id="PS50887">
    <property type="entry name" value="GGDEF"/>
    <property type="match status" value="1"/>
</dbReference>
<dbReference type="CDD" id="cd01949">
    <property type="entry name" value="GGDEF"/>
    <property type="match status" value="1"/>
</dbReference>
<dbReference type="SUPFAM" id="SSF52172">
    <property type="entry name" value="CheY-like"/>
    <property type="match status" value="1"/>
</dbReference>
<dbReference type="SMART" id="SM00267">
    <property type="entry name" value="GGDEF"/>
    <property type="match status" value="1"/>
</dbReference>
<dbReference type="GO" id="GO:0043709">
    <property type="term" value="P:cell adhesion involved in single-species biofilm formation"/>
    <property type="evidence" value="ECO:0007669"/>
    <property type="project" value="TreeGrafter"/>
</dbReference>
<dbReference type="GO" id="GO:0005886">
    <property type="term" value="C:plasma membrane"/>
    <property type="evidence" value="ECO:0007669"/>
    <property type="project" value="TreeGrafter"/>
</dbReference>
<gene>
    <name evidence="6" type="ORF">GCM10011396_10830</name>
</gene>
<keyword evidence="3" id="KW-0597">Phosphoprotein</keyword>
<dbReference type="InterPro" id="IPR001789">
    <property type="entry name" value="Sig_transdc_resp-reg_receiver"/>
</dbReference>
<dbReference type="SMART" id="SM00448">
    <property type="entry name" value="REC"/>
    <property type="match status" value="1"/>
</dbReference>
<name>A0A916UB18_9BURK</name>
<dbReference type="RefSeq" id="WP_188564917.1">
    <property type="nucleotide sequence ID" value="NZ_BMED01000001.1"/>
</dbReference>
<organism evidence="6 7">
    <name type="scientific">Undibacterium terreum</name>
    <dbReference type="NCBI Taxonomy" id="1224302"/>
    <lineage>
        <taxon>Bacteria</taxon>
        <taxon>Pseudomonadati</taxon>
        <taxon>Pseudomonadota</taxon>
        <taxon>Betaproteobacteria</taxon>
        <taxon>Burkholderiales</taxon>
        <taxon>Oxalobacteraceae</taxon>
        <taxon>Undibacterium</taxon>
    </lineage>
</organism>
<dbReference type="InterPro" id="IPR029787">
    <property type="entry name" value="Nucleotide_cyclase"/>
</dbReference>
<comment type="caution">
    <text evidence="6">The sequence shown here is derived from an EMBL/GenBank/DDBJ whole genome shotgun (WGS) entry which is preliminary data.</text>
</comment>
<dbReference type="Pfam" id="PF00990">
    <property type="entry name" value="GGDEF"/>
    <property type="match status" value="1"/>
</dbReference>
<feature type="domain" description="GGDEF" evidence="5">
    <location>
        <begin position="168"/>
        <end position="305"/>
    </location>
</feature>
<evidence type="ECO:0000256" key="2">
    <source>
        <dbReference type="ARBA" id="ARBA00034247"/>
    </source>
</evidence>
<reference evidence="6" key="1">
    <citation type="journal article" date="2014" name="Int. J. Syst. Evol. Microbiol.">
        <title>Complete genome sequence of Corynebacterium casei LMG S-19264T (=DSM 44701T), isolated from a smear-ripened cheese.</title>
        <authorList>
            <consortium name="US DOE Joint Genome Institute (JGI-PGF)"/>
            <person name="Walter F."/>
            <person name="Albersmeier A."/>
            <person name="Kalinowski J."/>
            <person name="Ruckert C."/>
        </authorList>
    </citation>
    <scope>NUCLEOTIDE SEQUENCE</scope>
    <source>
        <strain evidence="6">CGMCC 1.10998</strain>
    </source>
</reference>
<dbReference type="InterPro" id="IPR050469">
    <property type="entry name" value="Diguanylate_Cyclase"/>
</dbReference>
<evidence type="ECO:0000259" key="5">
    <source>
        <dbReference type="PROSITE" id="PS50887"/>
    </source>
</evidence>
<evidence type="ECO:0000256" key="1">
    <source>
        <dbReference type="ARBA" id="ARBA00012528"/>
    </source>
</evidence>
<dbReference type="PANTHER" id="PTHR45138:SF9">
    <property type="entry name" value="DIGUANYLATE CYCLASE DGCM-RELATED"/>
    <property type="match status" value="1"/>
</dbReference>
<evidence type="ECO:0000256" key="3">
    <source>
        <dbReference type="PROSITE-ProRule" id="PRU00169"/>
    </source>
</evidence>
<feature type="modified residue" description="4-aspartylphosphate" evidence="3">
    <location>
        <position position="58"/>
    </location>
</feature>
<feature type="domain" description="Response regulatory" evidence="4">
    <location>
        <begin position="10"/>
        <end position="125"/>
    </location>
</feature>
<protein>
    <recommendedName>
        <fullName evidence="1">diguanylate cyclase</fullName>
        <ecNumber evidence="1">2.7.7.65</ecNumber>
    </recommendedName>
</protein>
<evidence type="ECO:0000313" key="6">
    <source>
        <dbReference type="EMBL" id="GGC65649.1"/>
    </source>
</evidence>
<dbReference type="NCBIfam" id="TIGR00254">
    <property type="entry name" value="GGDEF"/>
    <property type="match status" value="1"/>
</dbReference>
<dbReference type="Proteomes" id="UP000637423">
    <property type="component" value="Unassembled WGS sequence"/>
</dbReference>
<evidence type="ECO:0000259" key="4">
    <source>
        <dbReference type="PROSITE" id="PS50110"/>
    </source>
</evidence>
<dbReference type="AlphaFoldDB" id="A0A916UB18"/>
<keyword evidence="7" id="KW-1185">Reference proteome</keyword>
<dbReference type="InterPro" id="IPR043128">
    <property type="entry name" value="Rev_trsase/Diguanyl_cyclase"/>
</dbReference>
<dbReference type="EMBL" id="BMED01000001">
    <property type="protein sequence ID" value="GGC65649.1"/>
    <property type="molecule type" value="Genomic_DNA"/>
</dbReference>
<dbReference type="PANTHER" id="PTHR45138">
    <property type="entry name" value="REGULATORY COMPONENTS OF SENSORY TRANSDUCTION SYSTEM"/>
    <property type="match status" value="1"/>
</dbReference>
<accession>A0A916UB18</accession>